<dbReference type="AlphaFoldDB" id="A6LA00"/>
<organism evidence="1 2">
    <name type="scientific">Parabacteroides distasonis (strain ATCC 8503 / DSM 20701 / CIP 104284 / JCM 5825 / NCTC 11152)</name>
    <dbReference type="NCBI Taxonomy" id="435591"/>
    <lineage>
        <taxon>Bacteria</taxon>
        <taxon>Pseudomonadati</taxon>
        <taxon>Bacteroidota</taxon>
        <taxon>Bacteroidia</taxon>
        <taxon>Bacteroidales</taxon>
        <taxon>Tannerellaceae</taxon>
        <taxon>Parabacteroides</taxon>
    </lineage>
</organism>
<dbReference type="PaxDb" id="435591-BDI_0744"/>
<reference evidence="1 2" key="1">
    <citation type="journal article" date="2007" name="PLoS Biol.">
        <title>Evolution of symbiotic bacteria in the distal human intestine.</title>
        <authorList>
            <person name="Xu J."/>
            <person name="Mahowald M.A."/>
            <person name="Ley R.E."/>
            <person name="Lozupone C.A."/>
            <person name="Hamady M."/>
            <person name="Martens E.C."/>
            <person name="Henrissat B."/>
            <person name="Coutinho P.M."/>
            <person name="Minx P."/>
            <person name="Latreille P."/>
            <person name="Cordum H."/>
            <person name="Van Brunt A."/>
            <person name="Kim K."/>
            <person name="Fulton R.S."/>
            <person name="Fulton L.A."/>
            <person name="Clifton S.W."/>
            <person name="Wilson R.K."/>
            <person name="Knight R.D."/>
            <person name="Gordon J.I."/>
        </authorList>
    </citation>
    <scope>NUCLEOTIDE SEQUENCE [LARGE SCALE GENOMIC DNA]</scope>
    <source>
        <strain evidence="2">ATCC 8503 / DSM 20701 / CIP 104284 / JCM 5825 / NCTC 11152</strain>
    </source>
</reference>
<dbReference type="EMBL" id="CP000140">
    <property type="protein sequence ID" value="ABR42514.1"/>
    <property type="molecule type" value="Genomic_DNA"/>
</dbReference>
<gene>
    <name evidence="1" type="ordered locus">BDI_0744</name>
</gene>
<proteinExistence type="predicted"/>
<name>A6LA00_PARD8</name>
<accession>A6LA00</accession>
<dbReference type="HOGENOM" id="CLU_2570681_0_0_10"/>
<dbReference type="STRING" id="435591.BDI_0744"/>
<sequence>MRFIPSATCFRCHTFERHPATKNKQLMGKEQKRNGLQTKRSIDTSSVSRSFFLFVESLLLPQYRAYGKLHSFKKNQVILYR</sequence>
<dbReference type="KEGG" id="pdi:BDI_0744"/>
<dbReference type="Proteomes" id="UP000000566">
    <property type="component" value="Chromosome"/>
</dbReference>
<protein>
    <submittedName>
        <fullName evidence="1">Uncharacterized protein</fullName>
    </submittedName>
</protein>
<evidence type="ECO:0000313" key="1">
    <source>
        <dbReference type="EMBL" id="ABR42514.1"/>
    </source>
</evidence>
<keyword evidence="2" id="KW-1185">Reference proteome</keyword>
<evidence type="ECO:0000313" key="2">
    <source>
        <dbReference type="Proteomes" id="UP000000566"/>
    </source>
</evidence>